<comment type="caution">
    <text evidence="1">The sequence shown here is derived from an EMBL/GenBank/DDBJ whole genome shotgun (WGS) entry which is preliminary data.</text>
</comment>
<accession>A0ABW0C885</accession>
<reference evidence="2" key="1">
    <citation type="journal article" date="2019" name="Int. J. Syst. Evol. Microbiol.">
        <title>The Global Catalogue of Microorganisms (GCM) 10K type strain sequencing project: providing services to taxonomists for standard genome sequencing and annotation.</title>
        <authorList>
            <consortium name="The Broad Institute Genomics Platform"/>
            <consortium name="The Broad Institute Genome Sequencing Center for Infectious Disease"/>
            <person name="Wu L."/>
            <person name="Ma J."/>
        </authorList>
    </citation>
    <scope>NUCLEOTIDE SEQUENCE [LARGE SCALE GENOMIC DNA]</scope>
    <source>
        <strain evidence="2">JCM 17978</strain>
    </source>
</reference>
<gene>
    <name evidence="1" type="ORF">ACFPH8_12610</name>
</gene>
<organism evidence="1 2">
    <name type="scientific">Bizionia hallyeonensis</name>
    <dbReference type="NCBI Taxonomy" id="1123757"/>
    <lineage>
        <taxon>Bacteria</taxon>
        <taxon>Pseudomonadati</taxon>
        <taxon>Bacteroidota</taxon>
        <taxon>Flavobacteriia</taxon>
        <taxon>Flavobacteriales</taxon>
        <taxon>Flavobacteriaceae</taxon>
        <taxon>Bizionia</taxon>
    </lineage>
</organism>
<evidence type="ECO:0000313" key="1">
    <source>
        <dbReference type="EMBL" id="MFC5196177.1"/>
    </source>
</evidence>
<dbReference type="Proteomes" id="UP001596162">
    <property type="component" value="Unassembled WGS sequence"/>
</dbReference>
<name>A0ABW0C885_9FLAO</name>
<protein>
    <submittedName>
        <fullName evidence="1">Curli production assembly/transport component CsgG</fullName>
    </submittedName>
</protein>
<dbReference type="EMBL" id="JBHSLA010000005">
    <property type="protein sequence ID" value="MFC5196177.1"/>
    <property type="molecule type" value="Genomic_DNA"/>
</dbReference>
<dbReference type="RefSeq" id="WP_376861450.1">
    <property type="nucleotide sequence ID" value="NZ_JBHSLA010000005.1"/>
</dbReference>
<proteinExistence type="predicted"/>
<evidence type="ECO:0000313" key="2">
    <source>
        <dbReference type="Proteomes" id="UP001596162"/>
    </source>
</evidence>
<dbReference type="InterPro" id="IPR011250">
    <property type="entry name" value="OMP/PagP_B-barrel"/>
</dbReference>
<sequence>MRYLIAKSSFLTPMKWCFGLIISIGLWNGSASFAQNNSERVQETQLPKTDFYDYRGTHGLATALGSAVINGDYANPEFGIYMGFGYKKSIIPHVNVNLTFNKFNLVYKDLFNKGFMSFDLNAEVLVFPHERFSPFVFFGGGANASNYFEAVDPKMQGGLGLEYIIYEGLSFRIFSDYNHVFSDALDGKIYGDADDVYWRMGCGLNFYFGGAKKKAKLLNAVPTIIKTNPIPADN</sequence>
<keyword evidence="2" id="KW-1185">Reference proteome</keyword>
<dbReference type="SUPFAM" id="SSF56925">
    <property type="entry name" value="OMPA-like"/>
    <property type="match status" value="1"/>
</dbReference>